<comment type="similarity">
    <text evidence="3 10 13">Belongs to the IPP transferase family.</text>
</comment>
<evidence type="ECO:0000313" key="14">
    <source>
        <dbReference type="EMBL" id="AHA28096.1"/>
    </source>
</evidence>
<evidence type="ECO:0000256" key="9">
    <source>
        <dbReference type="ARBA" id="ARBA00049563"/>
    </source>
</evidence>
<keyword evidence="5 10" id="KW-0819">tRNA processing</keyword>
<keyword evidence="6 10" id="KW-0547">Nucleotide-binding</keyword>
<dbReference type="GO" id="GO:0005524">
    <property type="term" value="F:ATP binding"/>
    <property type="evidence" value="ECO:0007669"/>
    <property type="project" value="UniProtKB-UniRule"/>
</dbReference>
<dbReference type="Gene3D" id="3.40.50.300">
    <property type="entry name" value="P-loop containing nucleotide triphosphate hydrolases"/>
    <property type="match status" value="1"/>
</dbReference>
<evidence type="ECO:0000256" key="3">
    <source>
        <dbReference type="ARBA" id="ARBA00005842"/>
    </source>
</evidence>
<evidence type="ECO:0000256" key="11">
    <source>
        <dbReference type="RuleBase" id="RU003783"/>
    </source>
</evidence>
<keyword evidence="8 10" id="KW-0460">Magnesium</keyword>
<evidence type="ECO:0000256" key="13">
    <source>
        <dbReference type="RuleBase" id="RU003785"/>
    </source>
</evidence>
<dbReference type="InterPro" id="IPR039657">
    <property type="entry name" value="Dimethylallyltransferase"/>
</dbReference>
<gene>
    <name evidence="10 14" type="primary">miaA</name>
    <name evidence="14" type="ORF">lam_750</name>
</gene>
<feature type="site" description="Interaction with substrate tRNA" evidence="10">
    <location>
        <position position="112"/>
    </location>
</feature>
<dbReference type="PANTHER" id="PTHR11088:SF60">
    <property type="entry name" value="TRNA DIMETHYLALLYLTRANSFERASE"/>
    <property type="match status" value="1"/>
</dbReference>
<dbReference type="PANTHER" id="PTHR11088">
    <property type="entry name" value="TRNA DIMETHYLALLYLTRANSFERASE"/>
    <property type="match status" value="1"/>
</dbReference>
<reference evidence="14 15" key="1">
    <citation type="journal article" date="2014" name="Mol. Plant Microbe Interact.">
        <title>The complete genome sequence of Candidatus Liberibacter americanus, associated with citrus Huanglongbing.</title>
        <authorList>
            <person name="Wulff N.A."/>
            <person name="Zhang S."/>
            <person name="Setubal J.C."/>
            <person name="Almeida N.F."/>
            <person name="Martins E.C."/>
            <person name="Harakava R."/>
            <person name="Kumar D."/>
            <person name="Rangel L.T."/>
            <person name="Foissac X."/>
            <person name="Bove J."/>
            <person name="Gabriel D.W."/>
        </authorList>
    </citation>
    <scope>NUCLEOTIDE SEQUENCE [LARGE SCALE GENOMIC DNA]</scope>
    <source>
        <strain evidence="14 15">Sao Paulo</strain>
    </source>
</reference>
<dbReference type="Pfam" id="PF01715">
    <property type="entry name" value="IPPT"/>
    <property type="match status" value="1"/>
</dbReference>
<dbReference type="InterPro" id="IPR027417">
    <property type="entry name" value="P-loop_NTPase"/>
</dbReference>
<feature type="binding site" evidence="10">
    <location>
        <begin position="21"/>
        <end position="28"/>
    </location>
    <ligand>
        <name>ATP</name>
        <dbReference type="ChEBI" id="CHEBI:30616"/>
    </ligand>
</feature>
<dbReference type="PATRIC" id="fig|1261131.3.peg.715"/>
<dbReference type="EC" id="2.5.1.75" evidence="10"/>
<dbReference type="SUPFAM" id="SSF52540">
    <property type="entry name" value="P-loop containing nucleoside triphosphate hydrolases"/>
    <property type="match status" value="1"/>
</dbReference>
<evidence type="ECO:0000256" key="12">
    <source>
        <dbReference type="RuleBase" id="RU003784"/>
    </source>
</evidence>
<dbReference type="eggNOG" id="COG0324">
    <property type="taxonomic scope" value="Bacteria"/>
</dbReference>
<comment type="subunit">
    <text evidence="10">Monomer.</text>
</comment>
<evidence type="ECO:0000313" key="15">
    <source>
        <dbReference type="Proteomes" id="UP000017862"/>
    </source>
</evidence>
<evidence type="ECO:0000256" key="7">
    <source>
        <dbReference type="ARBA" id="ARBA00022840"/>
    </source>
</evidence>
<dbReference type="GO" id="GO:0006400">
    <property type="term" value="P:tRNA modification"/>
    <property type="evidence" value="ECO:0007669"/>
    <property type="project" value="TreeGrafter"/>
</dbReference>
<evidence type="ECO:0000256" key="6">
    <source>
        <dbReference type="ARBA" id="ARBA00022741"/>
    </source>
</evidence>
<sequence length="308" mass="35267">MAKRAIMMFLSKNTKAIFITGPTASGKSFLSLDLARKFNGEIINADSMQVYDTIKILTSRPSDKDIQDINHYLYGHVSVRDTYSTGKWLRSVIKKIAEVQEKGCLPIIVGGTGLYFRALIGNFSTMPNIPINIRNDIREKLKKYGSHIMHDELSRIDPIASKKINNSDGHRIARALEIFMFSGKSITEFWKESSNPVIPVKHTYKIIILPKRCELKKRISKRFKQMLDTGAIDEVKNLMAMNLDPDLPIIKVIGVRHIISLLRGEISYEDTLEKGIIATNQYAKRQITWFNHQLNDDWHRISCVYDII</sequence>
<keyword evidence="4 10" id="KW-0808">Transferase</keyword>
<name>U6B8A1_9HYPH</name>
<dbReference type="Proteomes" id="UP000017862">
    <property type="component" value="Chromosome"/>
</dbReference>
<accession>U6B8A1</accession>
<dbReference type="NCBIfam" id="TIGR00174">
    <property type="entry name" value="miaA"/>
    <property type="match status" value="1"/>
</dbReference>
<dbReference type="KEGG" id="lar:lam_750"/>
<keyword evidence="7 10" id="KW-0067">ATP-binding</keyword>
<evidence type="ECO:0000256" key="2">
    <source>
        <dbReference type="ARBA" id="ARBA00003213"/>
    </source>
</evidence>
<evidence type="ECO:0000256" key="1">
    <source>
        <dbReference type="ARBA" id="ARBA00001946"/>
    </source>
</evidence>
<proteinExistence type="inferred from homology"/>
<keyword evidence="15" id="KW-1185">Reference proteome</keyword>
<dbReference type="InterPro" id="IPR018022">
    <property type="entry name" value="IPT"/>
</dbReference>
<dbReference type="HOGENOM" id="CLU_032616_0_1_5"/>
<evidence type="ECO:0000256" key="10">
    <source>
        <dbReference type="HAMAP-Rule" id="MF_00185"/>
    </source>
</evidence>
<dbReference type="AlphaFoldDB" id="U6B8A1"/>
<comment type="function">
    <text evidence="2 10 12">Catalyzes the transfer of a dimethylallyl group onto the adenine at position 37 in tRNAs that read codons beginning with uridine, leading to the formation of N6-(dimethylallyl)adenosine (i(6)A).</text>
</comment>
<dbReference type="EMBL" id="CP006604">
    <property type="protein sequence ID" value="AHA28096.1"/>
    <property type="molecule type" value="Genomic_DNA"/>
</dbReference>
<comment type="cofactor">
    <cofactor evidence="1 10">
        <name>Mg(2+)</name>
        <dbReference type="ChEBI" id="CHEBI:18420"/>
    </cofactor>
</comment>
<dbReference type="Gene3D" id="1.10.20.140">
    <property type="match status" value="1"/>
</dbReference>
<dbReference type="STRING" id="1261131.lam_750"/>
<evidence type="ECO:0000256" key="5">
    <source>
        <dbReference type="ARBA" id="ARBA00022694"/>
    </source>
</evidence>
<feature type="binding site" evidence="10">
    <location>
        <begin position="23"/>
        <end position="28"/>
    </location>
    <ligand>
        <name>substrate</name>
    </ligand>
</feature>
<protein>
    <recommendedName>
        <fullName evidence="10">tRNA dimethylallyltransferase</fullName>
        <ecNumber evidence="10">2.5.1.75</ecNumber>
    </recommendedName>
    <alternativeName>
        <fullName evidence="10">Dimethylallyl diphosphate:tRNA dimethylallyltransferase</fullName>
        <shortName evidence="10">DMAPP:tRNA dimethylallyltransferase</shortName>
        <shortName evidence="10">DMATase</shortName>
    </alternativeName>
    <alternativeName>
        <fullName evidence="10">Isopentenyl-diphosphate:tRNA isopentenyltransferase</fullName>
        <shortName evidence="10">IPP transferase</shortName>
        <shortName evidence="10">IPPT</shortName>
        <shortName evidence="10">IPTase</shortName>
    </alternativeName>
</protein>
<dbReference type="GO" id="GO:0052381">
    <property type="term" value="F:tRNA dimethylallyltransferase activity"/>
    <property type="evidence" value="ECO:0007669"/>
    <property type="project" value="UniProtKB-UniRule"/>
</dbReference>
<organism evidence="14 15">
    <name type="scientific">Candidatus Liberibacter americanus str. Sao Paulo</name>
    <dbReference type="NCBI Taxonomy" id="1261131"/>
    <lineage>
        <taxon>Bacteria</taxon>
        <taxon>Pseudomonadati</taxon>
        <taxon>Pseudomonadota</taxon>
        <taxon>Alphaproteobacteria</taxon>
        <taxon>Hyphomicrobiales</taxon>
        <taxon>Rhizobiaceae</taxon>
        <taxon>Liberibacter</taxon>
    </lineage>
</organism>
<feature type="site" description="Interaction with substrate tRNA" evidence="10">
    <location>
        <position position="134"/>
    </location>
</feature>
<comment type="catalytic activity">
    <reaction evidence="9 10 11">
        <text>adenosine(37) in tRNA + dimethylallyl diphosphate = N(6)-dimethylallyladenosine(37) in tRNA + diphosphate</text>
        <dbReference type="Rhea" id="RHEA:26482"/>
        <dbReference type="Rhea" id="RHEA-COMP:10162"/>
        <dbReference type="Rhea" id="RHEA-COMP:10375"/>
        <dbReference type="ChEBI" id="CHEBI:33019"/>
        <dbReference type="ChEBI" id="CHEBI:57623"/>
        <dbReference type="ChEBI" id="CHEBI:74411"/>
        <dbReference type="ChEBI" id="CHEBI:74415"/>
        <dbReference type="EC" id="2.5.1.75"/>
    </reaction>
</comment>
<dbReference type="RefSeq" id="WP_023466350.1">
    <property type="nucleotide sequence ID" value="NC_022793.1"/>
</dbReference>
<evidence type="ECO:0000256" key="8">
    <source>
        <dbReference type="ARBA" id="ARBA00022842"/>
    </source>
</evidence>
<dbReference type="HAMAP" id="MF_00185">
    <property type="entry name" value="IPP_trans"/>
    <property type="match status" value="1"/>
</dbReference>
<comment type="caution">
    <text evidence="10">Lacks conserved residue(s) required for the propagation of feature annotation.</text>
</comment>
<feature type="region of interest" description="Interaction with substrate tRNA" evidence="10">
    <location>
        <begin position="46"/>
        <end position="49"/>
    </location>
</feature>
<evidence type="ECO:0000256" key="4">
    <source>
        <dbReference type="ARBA" id="ARBA00022679"/>
    </source>
</evidence>